<reference evidence="2 3" key="1">
    <citation type="journal article" date="2012" name="Science">
        <title>The Paleozoic origin of enzymatic lignin decomposition reconstructed from 31 fungal genomes.</title>
        <authorList>
            <person name="Floudas D."/>
            <person name="Binder M."/>
            <person name="Riley R."/>
            <person name="Barry K."/>
            <person name="Blanchette R.A."/>
            <person name="Henrissat B."/>
            <person name="Martinez A.T."/>
            <person name="Otillar R."/>
            <person name="Spatafora J.W."/>
            <person name="Yadav J.S."/>
            <person name="Aerts A."/>
            <person name="Benoit I."/>
            <person name="Boyd A."/>
            <person name="Carlson A."/>
            <person name="Copeland A."/>
            <person name="Coutinho P.M."/>
            <person name="de Vries R.P."/>
            <person name="Ferreira P."/>
            <person name="Findley K."/>
            <person name="Foster B."/>
            <person name="Gaskell J."/>
            <person name="Glotzer D."/>
            <person name="Gorecki P."/>
            <person name="Heitman J."/>
            <person name="Hesse C."/>
            <person name="Hori C."/>
            <person name="Igarashi K."/>
            <person name="Jurgens J.A."/>
            <person name="Kallen N."/>
            <person name="Kersten P."/>
            <person name="Kohler A."/>
            <person name="Kuees U."/>
            <person name="Kumar T.K.A."/>
            <person name="Kuo A."/>
            <person name="LaButti K."/>
            <person name="Larrondo L.F."/>
            <person name="Lindquist E."/>
            <person name="Ling A."/>
            <person name="Lombard V."/>
            <person name="Lucas S."/>
            <person name="Lundell T."/>
            <person name="Martin R."/>
            <person name="McLaughlin D.J."/>
            <person name="Morgenstern I."/>
            <person name="Morin E."/>
            <person name="Murat C."/>
            <person name="Nagy L.G."/>
            <person name="Nolan M."/>
            <person name="Ohm R.A."/>
            <person name="Patyshakuliyeva A."/>
            <person name="Rokas A."/>
            <person name="Ruiz-Duenas F.J."/>
            <person name="Sabat G."/>
            <person name="Salamov A."/>
            <person name="Samejima M."/>
            <person name="Schmutz J."/>
            <person name="Slot J.C."/>
            <person name="St John F."/>
            <person name="Stenlid J."/>
            <person name="Sun H."/>
            <person name="Sun S."/>
            <person name="Syed K."/>
            <person name="Tsang A."/>
            <person name="Wiebenga A."/>
            <person name="Young D."/>
            <person name="Pisabarro A."/>
            <person name="Eastwood D.C."/>
            <person name="Martin F."/>
            <person name="Cullen D."/>
            <person name="Grigoriev I.V."/>
            <person name="Hibbett D.S."/>
        </authorList>
    </citation>
    <scope>NUCLEOTIDE SEQUENCE</scope>
    <source>
        <strain evidence="3">FP-58527</strain>
    </source>
</reference>
<name>S8DXM4_FOMSC</name>
<accession>S8DXM4</accession>
<feature type="region of interest" description="Disordered" evidence="1">
    <location>
        <begin position="1"/>
        <end position="30"/>
    </location>
</feature>
<gene>
    <name evidence="2" type="ORF">FOMPIDRAFT_95034</name>
</gene>
<feature type="compositionally biased region" description="Low complexity" evidence="1">
    <location>
        <begin position="1"/>
        <end position="22"/>
    </location>
</feature>
<dbReference type="Proteomes" id="UP000015241">
    <property type="component" value="Unassembled WGS sequence"/>
</dbReference>
<dbReference type="AlphaFoldDB" id="S8DXM4"/>
<protein>
    <submittedName>
        <fullName evidence="2">Uncharacterized protein</fullName>
    </submittedName>
</protein>
<evidence type="ECO:0000256" key="1">
    <source>
        <dbReference type="SAM" id="MobiDB-lite"/>
    </source>
</evidence>
<dbReference type="HOGENOM" id="CLU_1875483_0_0_1"/>
<proteinExistence type="predicted"/>
<evidence type="ECO:0000313" key="2">
    <source>
        <dbReference type="EMBL" id="EPS97786.1"/>
    </source>
</evidence>
<dbReference type="InParanoid" id="S8DXM4"/>
<evidence type="ECO:0000313" key="3">
    <source>
        <dbReference type="Proteomes" id="UP000015241"/>
    </source>
</evidence>
<keyword evidence="3" id="KW-1185">Reference proteome</keyword>
<sequence length="136" mass="14857">MPDHPSVSASARRPPRSSARSRQVPDSKRQAREVAIWRPLPLSKDSVILGASYVTLLFVALEEPAGTLRKDATATLGDLVSYASETPPRPRSLTSIMVGNVGKISPQHYGRARLHFATSLDWRHTVTPKQGEAYVG</sequence>
<organism evidence="2 3">
    <name type="scientific">Fomitopsis schrenkii</name>
    <name type="common">Brown rot fungus</name>
    <dbReference type="NCBI Taxonomy" id="2126942"/>
    <lineage>
        <taxon>Eukaryota</taxon>
        <taxon>Fungi</taxon>
        <taxon>Dikarya</taxon>
        <taxon>Basidiomycota</taxon>
        <taxon>Agaricomycotina</taxon>
        <taxon>Agaricomycetes</taxon>
        <taxon>Polyporales</taxon>
        <taxon>Fomitopsis</taxon>
    </lineage>
</organism>
<dbReference type="EMBL" id="KE504173">
    <property type="protein sequence ID" value="EPS97786.1"/>
    <property type="molecule type" value="Genomic_DNA"/>
</dbReference>